<dbReference type="InterPro" id="IPR036049">
    <property type="entry name" value="Ribosomal_uL29_sf"/>
</dbReference>
<evidence type="ECO:0000256" key="5">
    <source>
        <dbReference type="HAMAP-Rule" id="MF_00374"/>
    </source>
</evidence>
<dbReference type="SUPFAM" id="SSF46561">
    <property type="entry name" value="Ribosomal protein L29 (L29p)"/>
    <property type="match status" value="1"/>
</dbReference>
<evidence type="ECO:0000256" key="3">
    <source>
        <dbReference type="ARBA" id="ARBA00023274"/>
    </source>
</evidence>
<sequence>MVRPMRADELRNLTEAELEQKAREFKEELFNLRFQHATAQLDNPMRIKEVKRIIARIKTVLREKELGIERA</sequence>
<dbReference type="HAMAP" id="MF_00374">
    <property type="entry name" value="Ribosomal_uL29"/>
    <property type="match status" value="1"/>
</dbReference>
<dbReference type="GO" id="GO:0003735">
    <property type="term" value="F:structural constituent of ribosome"/>
    <property type="evidence" value="ECO:0007669"/>
    <property type="project" value="InterPro"/>
</dbReference>
<dbReference type="EMBL" id="SNXX01000001">
    <property type="protein sequence ID" value="TDQ06010.1"/>
    <property type="molecule type" value="Genomic_DNA"/>
</dbReference>
<dbReference type="PANTHER" id="PTHR10916">
    <property type="entry name" value="60S RIBOSOMAL PROTEIN L35/50S RIBOSOMAL PROTEIN L29"/>
    <property type="match status" value="1"/>
</dbReference>
<comment type="caution">
    <text evidence="6">The sequence shown here is derived from an EMBL/GenBank/DDBJ whole genome shotgun (WGS) entry which is preliminary data.</text>
</comment>
<reference evidence="6 8" key="1">
    <citation type="submission" date="2018-04" db="EMBL/GenBank/DDBJ databases">
        <title>Subsurface microbial communities from deep shales in Ohio and West Virginia, USA.</title>
        <authorList>
            <person name="Wrighton K."/>
        </authorList>
    </citation>
    <scope>NUCLEOTIDE SEQUENCE [LARGE SCALE GENOMIC DNA]</scope>
    <source>
        <strain evidence="7 9">MSL 7</strain>
        <strain evidence="6 8">WC1</strain>
    </source>
</reference>
<organism evidence="6 8">
    <name type="scientific">Halanaerobium saccharolyticum</name>
    <dbReference type="NCBI Taxonomy" id="43595"/>
    <lineage>
        <taxon>Bacteria</taxon>
        <taxon>Bacillati</taxon>
        <taxon>Bacillota</taxon>
        <taxon>Clostridia</taxon>
        <taxon>Halanaerobiales</taxon>
        <taxon>Halanaerobiaceae</taxon>
        <taxon>Halanaerobium</taxon>
    </lineage>
</organism>
<comment type="similarity">
    <text evidence="1 5">Belongs to the universal ribosomal protein uL29 family.</text>
</comment>
<name>A0A2T5RM82_9FIRM</name>
<dbReference type="Pfam" id="PF00831">
    <property type="entry name" value="Ribosomal_L29"/>
    <property type="match status" value="1"/>
</dbReference>
<protein>
    <recommendedName>
        <fullName evidence="4 5">Large ribosomal subunit protein uL29</fullName>
    </recommendedName>
</protein>
<dbReference type="FunFam" id="1.10.287.310:FF:000001">
    <property type="entry name" value="50S ribosomal protein L29"/>
    <property type="match status" value="1"/>
</dbReference>
<dbReference type="InterPro" id="IPR050063">
    <property type="entry name" value="Ribosomal_protein_uL29"/>
</dbReference>
<keyword evidence="2 5" id="KW-0689">Ribosomal protein</keyword>
<accession>A0A2T5RM82</accession>
<evidence type="ECO:0000256" key="2">
    <source>
        <dbReference type="ARBA" id="ARBA00022980"/>
    </source>
</evidence>
<dbReference type="InterPro" id="IPR001854">
    <property type="entry name" value="Ribosomal_uL29"/>
</dbReference>
<evidence type="ECO:0000313" key="6">
    <source>
        <dbReference type="EMBL" id="PTW00486.1"/>
    </source>
</evidence>
<dbReference type="Proteomes" id="UP000244089">
    <property type="component" value="Unassembled WGS sequence"/>
</dbReference>
<keyword evidence="3 5" id="KW-0687">Ribonucleoprotein</keyword>
<evidence type="ECO:0000313" key="8">
    <source>
        <dbReference type="Proteomes" id="UP000244089"/>
    </source>
</evidence>
<dbReference type="Proteomes" id="UP000295176">
    <property type="component" value="Unassembled WGS sequence"/>
</dbReference>
<dbReference type="GO" id="GO:0022625">
    <property type="term" value="C:cytosolic large ribosomal subunit"/>
    <property type="evidence" value="ECO:0007669"/>
    <property type="project" value="TreeGrafter"/>
</dbReference>
<evidence type="ECO:0000256" key="4">
    <source>
        <dbReference type="ARBA" id="ARBA00035204"/>
    </source>
</evidence>
<evidence type="ECO:0000313" key="7">
    <source>
        <dbReference type="EMBL" id="TDQ06010.1"/>
    </source>
</evidence>
<dbReference type="AlphaFoldDB" id="A0A2T5RM82"/>
<dbReference type="PANTHER" id="PTHR10916:SF0">
    <property type="entry name" value="LARGE RIBOSOMAL SUBUNIT PROTEIN UL29C"/>
    <property type="match status" value="1"/>
</dbReference>
<dbReference type="NCBIfam" id="TIGR00012">
    <property type="entry name" value="L29"/>
    <property type="match status" value="1"/>
</dbReference>
<evidence type="ECO:0000256" key="1">
    <source>
        <dbReference type="ARBA" id="ARBA00009254"/>
    </source>
</evidence>
<dbReference type="CDD" id="cd00427">
    <property type="entry name" value="Ribosomal_L29_HIP"/>
    <property type="match status" value="1"/>
</dbReference>
<dbReference type="Gene3D" id="1.10.287.310">
    <property type="match status" value="1"/>
</dbReference>
<evidence type="ECO:0000313" key="9">
    <source>
        <dbReference type="Proteomes" id="UP000295176"/>
    </source>
</evidence>
<proteinExistence type="inferred from homology"/>
<gene>
    <name evidence="5" type="primary">rpmC</name>
    <name evidence="7" type="ORF">C7957_10144</name>
    <name evidence="6" type="ORF">C8C76_10744</name>
</gene>
<dbReference type="EMBL" id="QAXS01000007">
    <property type="protein sequence ID" value="PTW00486.1"/>
    <property type="molecule type" value="Genomic_DNA"/>
</dbReference>
<dbReference type="GO" id="GO:0006412">
    <property type="term" value="P:translation"/>
    <property type="evidence" value="ECO:0007669"/>
    <property type="project" value="UniProtKB-UniRule"/>
</dbReference>